<feature type="domain" description="LIM interaction" evidence="4">
    <location>
        <begin position="253"/>
        <end position="292"/>
    </location>
</feature>
<name>A0A183SSB3_SCHSO</name>
<sequence length="507" mass="54702">DRRSIFLKFLPYLTSNVRPFCTICPPHFSSQTSSLSICFCFRHRIPSMIGQPEYRIFDAFDSFWWETFVTDFFEDDATMIISVMLEDGPKRFSKFSLRRTLIPRYFRSIFESGCGELYFNLRATRDSFHNPVLTLDSDCANMVMNIIRPLPVTVVVEGRLSLDFTADELMRIRLWTFQIRTHRELIMRSLLTIQLLLLRIPTQCPFGSISRSTLPNMGFDYNGGSLFMHCFPPPVQTIHDYIFNFPPPTPVQDVMIVGEPTLMGGDFGEDDERLITRLENTQYDAAAAAAAAVQQQQQQQMVMIGGSGGGPLPPSFSGSGGGGRAGGGGGFPPGGFGPNPSSAPQPQQQPLSSSSALGPMLASPGGGGGAGPMPPMPSQSPSGGGMMYSHHSHPPYSAPNNFCSPGGQLHPPISATSPGQQQQQQQQSHMALKQSPGVVSGLGPYSAVGGSHPNSVSGSMPPYIMGPGSSMVPTQPHGMPSSAPPTQTAHSRILSPTLTNSCTLPPS</sequence>
<dbReference type="InterPro" id="IPR041363">
    <property type="entry name" value="LID"/>
</dbReference>
<accession>A0A183SSB3</accession>
<dbReference type="PANTHER" id="PTHR10378">
    <property type="entry name" value="LIM DOMAIN-BINDING PROTEIN"/>
    <property type="match status" value="1"/>
</dbReference>
<dbReference type="Pfam" id="PF01803">
    <property type="entry name" value="LIM_bind"/>
    <property type="match status" value="1"/>
</dbReference>
<dbReference type="STRING" id="70667.A0A183SSB3"/>
<evidence type="ECO:0000313" key="7">
    <source>
        <dbReference type="WBParaSite" id="SSLN_0000734601-mRNA-1"/>
    </source>
</evidence>
<evidence type="ECO:0000313" key="5">
    <source>
        <dbReference type="EMBL" id="VDL93496.1"/>
    </source>
</evidence>
<dbReference type="InterPro" id="IPR029005">
    <property type="entry name" value="LIM-bd/SEUSS"/>
</dbReference>
<feature type="compositionally biased region" description="Low complexity" evidence="3">
    <location>
        <begin position="338"/>
        <end position="363"/>
    </location>
</feature>
<dbReference type="Gene3D" id="2.10.110.10">
    <property type="entry name" value="Cysteine Rich Protein"/>
    <property type="match status" value="1"/>
</dbReference>
<reference evidence="5 6" key="2">
    <citation type="submission" date="2018-11" db="EMBL/GenBank/DDBJ databases">
        <authorList>
            <consortium name="Pathogen Informatics"/>
        </authorList>
    </citation>
    <scope>NUCLEOTIDE SEQUENCE [LARGE SCALE GENOMIC DNA]</scope>
    <source>
        <strain evidence="5 6">NST_G2</strain>
    </source>
</reference>
<dbReference type="Pfam" id="PF17916">
    <property type="entry name" value="LID"/>
    <property type="match status" value="1"/>
</dbReference>
<dbReference type="EMBL" id="UYSU01033994">
    <property type="protein sequence ID" value="VDL93496.1"/>
    <property type="molecule type" value="Genomic_DNA"/>
</dbReference>
<dbReference type="OrthoDB" id="774557at2759"/>
<evidence type="ECO:0000256" key="1">
    <source>
        <dbReference type="ARBA" id="ARBA00006928"/>
    </source>
</evidence>
<organism evidence="7">
    <name type="scientific">Schistocephalus solidus</name>
    <name type="common">Tapeworm</name>
    <dbReference type="NCBI Taxonomy" id="70667"/>
    <lineage>
        <taxon>Eukaryota</taxon>
        <taxon>Metazoa</taxon>
        <taxon>Spiralia</taxon>
        <taxon>Lophotrochozoa</taxon>
        <taxon>Platyhelminthes</taxon>
        <taxon>Cestoda</taxon>
        <taxon>Eucestoda</taxon>
        <taxon>Diphyllobothriidea</taxon>
        <taxon>Diphyllobothriidae</taxon>
        <taxon>Schistocephalus</taxon>
    </lineage>
</organism>
<evidence type="ECO:0000256" key="2">
    <source>
        <dbReference type="PROSITE-ProRule" id="PRU01302"/>
    </source>
</evidence>
<proteinExistence type="inferred from homology"/>
<evidence type="ECO:0000256" key="3">
    <source>
        <dbReference type="SAM" id="MobiDB-lite"/>
    </source>
</evidence>
<feature type="region of interest" description="Disordered" evidence="3">
    <location>
        <begin position="303"/>
        <end position="507"/>
    </location>
</feature>
<dbReference type="Proteomes" id="UP000275846">
    <property type="component" value="Unassembled WGS sequence"/>
</dbReference>
<keyword evidence="6" id="KW-1185">Reference proteome</keyword>
<evidence type="ECO:0000259" key="4">
    <source>
        <dbReference type="PROSITE" id="PS51957"/>
    </source>
</evidence>
<reference evidence="7" key="1">
    <citation type="submission" date="2016-06" db="UniProtKB">
        <authorList>
            <consortium name="WormBaseParasite"/>
        </authorList>
    </citation>
    <scope>IDENTIFICATION</scope>
</reference>
<feature type="compositionally biased region" description="Gly residues" evidence="3">
    <location>
        <begin position="318"/>
        <end position="337"/>
    </location>
</feature>
<dbReference type="AlphaFoldDB" id="A0A183SSB3"/>
<dbReference type="WBParaSite" id="SSLN_0000734601-mRNA-1">
    <property type="protein sequence ID" value="SSLN_0000734601-mRNA-1"/>
    <property type="gene ID" value="SSLN_0000734601"/>
</dbReference>
<dbReference type="PROSITE" id="PS51957">
    <property type="entry name" value="LID"/>
    <property type="match status" value="1"/>
</dbReference>
<dbReference type="GO" id="GO:0030274">
    <property type="term" value="F:LIM domain binding"/>
    <property type="evidence" value="ECO:0007669"/>
    <property type="project" value="UniProtKB-UniRule"/>
</dbReference>
<gene>
    <name evidence="5" type="ORF">SSLN_LOCUS7111</name>
</gene>
<evidence type="ECO:0000313" key="6">
    <source>
        <dbReference type="Proteomes" id="UP000275846"/>
    </source>
</evidence>
<comment type="similarity">
    <text evidence="1 2">Belongs to the LDB family.</text>
</comment>
<feature type="compositionally biased region" description="Polar residues" evidence="3">
    <location>
        <begin position="484"/>
        <end position="507"/>
    </location>
</feature>
<protein>
    <submittedName>
        <fullName evidence="7">LID domain-containing protein</fullName>
    </submittedName>
</protein>